<protein>
    <submittedName>
        <fullName evidence="1">Uncharacterized protein</fullName>
    </submittedName>
</protein>
<organism evidence="1 2">
    <name type="scientific">Bacillus bruguierae</name>
    <dbReference type="NCBI Taxonomy" id="3127667"/>
    <lineage>
        <taxon>Bacteria</taxon>
        <taxon>Bacillati</taxon>
        <taxon>Bacillota</taxon>
        <taxon>Bacilli</taxon>
        <taxon>Bacillales</taxon>
        <taxon>Bacillaceae</taxon>
        <taxon>Bacillus</taxon>
    </lineage>
</organism>
<keyword evidence="2" id="KW-1185">Reference proteome</keyword>
<reference evidence="1 2" key="1">
    <citation type="submission" date="2024-01" db="EMBL/GenBank/DDBJ databases">
        <title>Seven novel Bacillus-like species.</title>
        <authorList>
            <person name="Liu G."/>
        </authorList>
    </citation>
    <scope>NUCLEOTIDE SEQUENCE [LARGE SCALE GENOMIC DNA]</scope>
    <source>
        <strain evidence="1 2">FJAT-51639</strain>
    </source>
</reference>
<dbReference type="RefSeq" id="WP_336472397.1">
    <property type="nucleotide sequence ID" value="NZ_JBAWSX010000005.1"/>
</dbReference>
<accession>A0ABU8FGD1</accession>
<proteinExistence type="predicted"/>
<comment type="caution">
    <text evidence="1">The sequence shown here is derived from an EMBL/GenBank/DDBJ whole genome shotgun (WGS) entry which is preliminary data.</text>
</comment>
<sequence length="157" mass="17960">MSSSNFSPAITSIHLHTKKDSSELILYKGKDNALSVSCTIGGLTQRTLPYIHETPDYVAIWFTLYHQLGGKETTIVKRYIVEYDPEQGYTSKDIDHIEFQIPIDDDFSNIDFVNNYYYLHISYTGKHHDEMGISASIDNNEIFKTKIPFIVSTNDIV</sequence>
<gene>
    <name evidence="1" type="ORF">WAZ07_10490</name>
</gene>
<dbReference type="Proteomes" id="UP001372526">
    <property type="component" value="Unassembled WGS sequence"/>
</dbReference>
<evidence type="ECO:0000313" key="1">
    <source>
        <dbReference type="EMBL" id="MEI4801749.1"/>
    </source>
</evidence>
<name>A0ABU8FGD1_9BACI</name>
<dbReference type="EMBL" id="JBAWSX010000005">
    <property type="protein sequence ID" value="MEI4801749.1"/>
    <property type="molecule type" value="Genomic_DNA"/>
</dbReference>
<evidence type="ECO:0000313" key="2">
    <source>
        <dbReference type="Proteomes" id="UP001372526"/>
    </source>
</evidence>